<protein>
    <submittedName>
        <fullName evidence="1">Uncharacterized protein</fullName>
    </submittedName>
</protein>
<accession>A0A5B7E6T7</accession>
<proteinExistence type="predicted"/>
<dbReference type="EMBL" id="VSRR010002005">
    <property type="protein sequence ID" value="MPC29047.1"/>
    <property type="molecule type" value="Genomic_DNA"/>
</dbReference>
<dbReference type="Proteomes" id="UP000324222">
    <property type="component" value="Unassembled WGS sequence"/>
</dbReference>
<comment type="caution">
    <text evidence="1">The sequence shown here is derived from an EMBL/GenBank/DDBJ whole genome shotgun (WGS) entry which is preliminary data.</text>
</comment>
<name>A0A5B7E6T7_PORTR</name>
<evidence type="ECO:0000313" key="1">
    <source>
        <dbReference type="EMBL" id="MPC29047.1"/>
    </source>
</evidence>
<gene>
    <name evidence="1" type="ORF">E2C01_022264</name>
</gene>
<sequence>MATVRKKQNDTVAPRNDDTALIRNSWLADRHVGPWHKKAPWELHDVARGRKEVYRSWCVVRVAQRVLPYASVHV</sequence>
<dbReference type="AlphaFoldDB" id="A0A5B7E6T7"/>
<organism evidence="1 2">
    <name type="scientific">Portunus trituberculatus</name>
    <name type="common">Swimming crab</name>
    <name type="synonym">Neptunus trituberculatus</name>
    <dbReference type="NCBI Taxonomy" id="210409"/>
    <lineage>
        <taxon>Eukaryota</taxon>
        <taxon>Metazoa</taxon>
        <taxon>Ecdysozoa</taxon>
        <taxon>Arthropoda</taxon>
        <taxon>Crustacea</taxon>
        <taxon>Multicrustacea</taxon>
        <taxon>Malacostraca</taxon>
        <taxon>Eumalacostraca</taxon>
        <taxon>Eucarida</taxon>
        <taxon>Decapoda</taxon>
        <taxon>Pleocyemata</taxon>
        <taxon>Brachyura</taxon>
        <taxon>Eubrachyura</taxon>
        <taxon>Portunoidea</taxon>
        <taxon>Portunidae</taxon>
        <taxon>Portuninae</taxon>
        <taxon>Portunus</taxon>
    </lineage>
</organism>
<evidence type="ECO:0000313" key="2">
    <source>
        <dbReference type="Proteomes" id="UP000324222"/>
    </source>
</evidence>
<keyword evidence="2" id="KW-1185">Reference proteome</keyword>
<reference evidence="1 2" key="1">
    <citation type="submission" date="2019-05" db="EMBL/GenBank/DDBJ databases">
        <title>Another draft genome of Portunus trituberculatus and its Hox gene families provides insights of decapod evolution.</title>
        <authorList>
            <person name="Jeong J.-H."/>
            <person name="Song I."/>
            <person name="Kim S."/>
            <person name="Choi T."/>
            <person name="Kim D."/>
            <person name="Ryu S."/>
            <person name="Kim W."/>
        </authorList>
    </citation>
    <scope>NUCLEOTIDE SEQUENCE [LARGE SCALE GENOMIC DNA]</scope>
    <source>
        <tissue evidence="1">Muscle</tissue>
    </source>
</reference>